<dbReference type="KEGG" id="smai:EXU30_11560"/>
<dbReference type="RefSeq" id="WP_130600200.1">
    <property type="nucleotide sequence ID" value="NZ_CP036200.1"/>
</dbReference>
<protein>
    <submittedName>
        <fullName evidence="1">Uncharacterized protein</fullName>
    </submittedName>
</protein>
<dbReference type="AlphaFoldDB" id="A0A411PI94"/>
<name>A0A411PI94_9GAMM</name>
<evidence type="ECO:0000313" key="2">
    <source>
        <dbReference type="Proteomes" id="UP000291106"/>
    </source>
</evidence>
<keyword evidence="2" id="KW-1185">Reference proteome</keyword>
<gene>
    <name evidence="1" type="ORF">EXU30_11560</name>
</gene>
<organism evidence="1 2">
    <name type="scientific">Shewanella maritima</name>
    <dbReference type="NCBI Taxonomy" id="2520507"/>
    <lineage>
        <taxon>Bacteria</taxon>
        <taxon>Pseudomonadati</taxon>
        <taxon>Pseudomonadota</taxon>
        <taxon>Gammaproteobacteria</taxon>
        <taxon>Alteromonadales</taxon>
        <taxon>Shewanellaceae</taxon>
        <taxon>Shewanella</taxon>
    </lineage>
</organism>
<dbReference type="EMBL" id="CP036200">
    <property type="protein sequence ID" value="QBF83263.1"/>
    <property type="molecule type" value="Genomic_DNA"/>
</dbReference>
<sequence>MALSTHKAIDGMDATVEHSGMNWPRVLGVDIAAIHQPPIKNASFRWHFISIKESALQNSFSELKVILSTLYLLDSKGI</sequence>
<proteinExistence type="predicted"/>
<accession>A0A411PI94</accession>
<dbReference type="Proteomes" id="UP000291106">
    <property type="component" value="Chromosome"/>
</dbReference>
<reference evidence="1 2" key="1">
    <citation type="submission" date="2019-02" db="EMBL/GenBank/DDBJ databases">
        <title>Shewanella sp. D4-2 isolated from Dokdo Island.</title>
        <authorList>
            <person name="Baek K."/>
        </authorList>
    </citation>
    <scope>NUCLEOTIDE SEQUENCE [LARGE SCALE GENOMIC DNA]</scope>
    <source>
        <strain evidence="1 2">D4-2</strain>
    </source>
</reference>
<evidence type="ECO:0000313" key="1">
    <source>
        <dbReference type="EMBL" id="QBF83263.1"/>
    </source>
</evidence>